<dbReference type="Proteomes" id="UP000070444">
    <property type="component" value="Unassembled WGS sequence"/>
</dbReference>
<evidence type="ECO:0000313" key="2">
    <source>
        <dbReference type="EMBL" id="KXN67111.1"/>
    </source>
</evidence>
<name>A0A137NWR6_CONC2</name>
<gene>
    <name evidence="2" type="ORF">CONCODRAFT_10880</name>
</gene>
<evidence type="ECO:0000313" key="3">
    <source>
        <dbReference type="Proteomes" id="UP000070444"/>
    </source>
</evidence>
<sequence>MDINQVDKDKAVSWRYLPDTATLLQYLNRIDLIELSKCCKRYRSQLETQVLEKLDIYNWCENN</sequence>
<dbReference type="AlphaFoldDB" id="A0A137NWR6"/>
<dbReference type="InterPro" id="IPR001810">
    <property type="entry name" value="F-box_dom"/>
</dbReference>
<dbReference type="EMBL" id="KQ964659">
    <property type="protein sequence ID" value="KXN67111.1"/>
    <property type="molecule type" value="Genomic_DNA"/>
</dbReference>
<feature type="non-terminal residue" evidence="2">
    <location>
        <position position="63"/>
    </location>
</feature>
<feature type="domain" description="F-box" evidence="1">
    <location>
        <begin position="24"/>
        <end position="49"/>
    </location>
</feature>
<accession>A0A137NWR6</accession>
<proteinExistence type="predicted"/>
<organism evidence="2 3">
    <name type="scientific">Conidiobolus coronatus (strain ATCC 28846 / CBS 209.66 / NRRL 28638)</name>
    <name type="common">Delacroixia coronata</name>
    <dbReference type="NCBI Taxonomy" id="796925"/>
    <lineage>
        <taxon>Eukaryota</taxon>
        <taxon>Fungi</taxon>
        <taxon>Fungi incertae sedis</taxon>
        <taxon>Zoopagomycota</taxon>
        <taxon>Entomophthoromycotina</taxon>
        <taxon>Entomophthoromycetes</taxon>
        <taxon>Entomophthorales</taxon>
        <taxon>Ancylistaceae</taxon>
        <taxon>Conidiobolus</taxon>
    </lineage>
</organism>
<evidence type="ECO:0000259" key="1">
    <source>
        <dbReference type="Pfam" id="PF00646"/>
    </source>
</evidence>
<keyword evidence="3" id="KW-1185">Reference proteome</keyword>
<reference evidence="2 3" key="1">
    <citation type="journal article" date="2015" name="Genome Biol. Evol.">
        <title>Phylogenomic analyses indicate that early fungi evolved digesting cell walls of algal ancestors of land plants.</title>
        <authorList>
            <person name="Chang Y."/>
            <person name="Wang S."/>
            <person name="Sekimoto S."/>
            <person name="Aerts A.L."/>
            <person name="Choi C."/>
            <person name="Clum A."/>
            <person name="LaButti K.M."/>
            <person name="Lindquist E.A."/>
            <person name="Yee Ngan C."/>
            <person name="Ohm R.A."/>
            <person name="Salamov A.A."/>
            <person name="Grigoriev I.V."/>
            <person name="Spatafora J.W."/>
            <person name="Berbee M.L."/>
        </authorList>
    </citation>
    <scope>NUCLEOTIDE SEQUENCE [LARGE SCALE GENOMIC DNA]</scope>
    <source>
        <strain evidence="2 3">NRRL 28638</strain>
    </source>
</reference>
<dbReference type="Pfam" id="PF00646">
    <property type="entry name" value="F-box"/>
    <property type="match status" value="1"/>
</dbReference>
<protein>
    <recommendedName>
        <fullName evidence="1">F-box domain-containing protein</fullName>
    </recommendedName>
</protein>